<evidence type="ECO:0000256" key="17">
    <source>
        <dbReference type="PIRSR" id="PIRSR000209-1"/>
    </source>
</evidence>
<dbReference type="InterPro" id="IPR008254">
    <property type="entry name" value="Flavodoxin/NO_synth"/>
</dbReference>
<dbReference type="EC" id="1.14.14.1" evidence="16"/>
<dbReference type="PRINTS" id="PR00369">
    <property type="entry name" value="FLAVODOXIN"/>
</dbReference>
<dbReference type="Pfam" id="PF00667">
    <property type="entry name" value="FAD_binding_1"/>
    <property type="match status" value="1"/>
</dbReference>
<comment type="cofactor">
    <cofactor evidence="16">
        <name>FAD</name>
        <dbReference type="ChEBI" id="CHEBI:57692"/>
    </cofactor>
    <cofactor evidence="16">
        <name>FMN</name>
        <dbReference type="ChEBI" id="CHEBI:58210"/>
    </cofactor>
</comment>
<gene>
    <name evidence="20" type="ORF">FDZ14_10760</name>
</gene>
<dbReference type="PROSITE" id="PS50902">
    <property type="entry name" value="FLAVODOXIN_LIKE"/>
    <property type="match status" value="1"/>
</dbReference>
<organism evidence="20 21">
    <name type="scientific">Priestia megaterium</name>
    <name type="common">Bacillus megaterium</name>
    <dbReference type="NCBI Taxonomy" id="1404"/>
    <lineage>
        <taxon>Bacteria</taxon>
        <taxon>Bacillati</taxon>
        <taxon>Bacillota</taxon>
        <taxon>Bacilli</taxon>
        <taxon>Bacillales</taxon>
        <taxon>Bacillaceae</taxon>
        <taxon>Priestia</taxon>
    </lineage>
</organism>
<dbReference type="InterPro" id="IPR023173">
    <property type="entry name" value="NADPH_Cyt_P450_Rdtase_alpha"/>
</dbReference>
<evidence type="ECO:0000256" key="1">
    <source>
        <dbReference type="ARBA" id="ARBA00010018"/>
    </source>
</evidence>
<keyword evidence="9 16" id="KW-0249">Electron transport</keyword>
<dbReference type="FunFam" id="3.40.50.360:FF:000048">
    <property type="entry name" value="Bifunctional cytochrome P450/NADPH--P450 reductase"/>
    <property type="match status" value="1"/>
</dbReference>
<dbReference type="Gene3D" id="1.20.990.10">
    <property type="entry name" value="NADPH-cytochrome p450 Reductase, Chain A, domain 3"/>
    <property type="match status" value="1"/>
</dbReference>
<dbReference type="GO" id="GO:0003958">
    <property type="term" value="F:NADPH-hemoprotein reductase activity"/>
    <property type="evidence" value="ECO:0007669"/>
    <property type="project" value="UniProtKB-UniRule"/>
</dbReference>
<dbReference type="InterPro" id="IPR017972">
    <property type="entry name" value="Cyt_P450_CS"/>
</dbReference>
<feature type="binding site" description="axial binding residue" evidence="17">
    <location>
        <position position="401"/>
    </location>
    <ligand>
        <name>heme</name>
        <dbReference type="ChEBI" id="CHEBI:30413"/>
    </ligand>
    <ligandPart>
        <name>Fe</name>
        <dbReference type="ChEBI" id="CHEBI:18248"/>
    </ligandPart>
</feature>
<protein>
    <recommendedName>
        <fullName evidence="16">Bifunctional cytochrome P450/NADPH--P450 reductase</fullName>
    </recommendedName>
    <domain>
        <recommendedName>
            <fullName evidence="16">Cytochrome P450</fullName>
            <ecNumber evidence="16">1.14.14.1</ecNumber>
        </recommendedName>
    </domain>
    <domain>
        <recommendedName>
            <fullName evidence="16">NADPH--cytochrome P450 reductase</fullName>
            <ecNumber evidence="16">1.6.2.4</ecNumber>
        </recommendedName>
    </domain>
</protein>
<dbReference type="InterPro" id="IPR029039">
    <property type="entry name" value="Flavoprotein-like_sf"/>
</dbReference>
<name>A0A6M6DX94_PRIMG</name>
<dbReference type="GO" id="GO:0020037">
    <property type="term" value="F:heme binding"/>
    <property type="evidence" value="ECO:0007669"/>
    <property type="project" value="UniProtKB-UniRule"/>
</dbReference>
<dbReference type="InterPro" id="IPR039261">
    <property type="entry name" value="FNR_nucleotide-bd"/>
</dbReference>
<evidence type="ECO:0000256" key="14">
    <source>
        <dbReference type="ARBA" id="ARBA00047827"/>
    </source>
</evidence>
<dbReference type="PRINTS" id="PR00371">
    <property type="entry name" value="FPNCR"/>
</dbReference>
<keyword evidence="2 16" id="KW-0813">Transport</keyword>
<keyword evidence="13" id="KW-0511">Multifunctional enzyme</keyword>
<dbReference type="Pfam" id="PF00258">
    <property type="entry name" value="Flavodoxin_1"/>
    <property type="match status" value="1"/>
</dbReference>
<proteinExistence type="inferred from homology"/>
<comment type="catalytic activity">
    <reaction evidence="14 16">
        <text>an organic molecule + reduced [NADPH--hemoprotein reductase] + O2 = an alcohol + oxidized [NADPH--hemoprotein reductase] + H2O + H(+)</text>
        <dbReference type="Rhea" id="RHEA:17149"/>
        <dbReference type="Rhea" id="RHEA-COMP:11964"/>
        <dbReference type="Rhea" id="RHEA-COMP:11965"/>
        <dbReference type="ChEBI" id="CHEBI:15377"/>
        <dbReference type="ChEBI" id="CHEBI:15378"/>
        <dbReference type="ChEBI" id="CHEBI:15379"/>
        <dbReference type="ChEBI" id="CHEBI:30879"/>
        <dbReference type="ChEBI" id="CHEBI:57618"/>
        <dbReference type="ChEBI" id="CHEBI:58210"/>
        <dbReference type="ChEBI" id="CHEBI:142491"/>
        <dbReference type="EC" id="1.14.14.1"/>
    </reaction>
</comment>
<reference evidence="20 21" key="1">
    <citation type="submission" date="2019-10" db="EMBL/GenBank/DDBJ databases">
        <title>Complete genome sequences for adaption low water activity.</title>
        <authorList>
            <person name="Zhao L."/>
            <person name="Zhong J."/>
        </authorList>
    </citation>
    <scope>NUCLEOTIDE SEQUENCE [LARGE SCALE GENOMIC DNA]</scope>
    <source>
        <strain evidence="20 21">FDU301</strain>
    </source>
</reference>
<dbReference type="AlphaFoldDB" id="A0A6M6DX94"/>
<dbReference type="PROSITE" id="PS00086">
    <property type="entry name" value="CYTOCHROME_P450"/>
    <property type="match status" value="1"/>
</dbReference>
<keyword evidence="12 16" id="KW-0503">Monooxygenase</keyword>
<evidence type="ECO:0000256" key="16">
    <source>
        <dbReference type="PIRNR" id="PIRNR000209"/>
    </source>
</evidence>
<keyword evidence="5 16" id="KW-0288">FMN</keyword>
<evidence type="ECO:0000256" key="3">
    <source>
        <dbReference type="ARBA" id="ARBA00022617"/>
    </source>
</evidence>
<evidence type="ECO:0000256" key="11">
    <source>
        <dbReference type="ARBA" id="ARBA00023004"/>
    </source>
</evidence>
<evidence type="ECO:0000256" key="13">
    <source>
        <dbReference type="ARBA" id="ARBA00023268"/>
    </source>
</evidence>
<dbReference type="Pfam" id="PF00175">
    <property type="entry name" value="NAD_binding_1"/>
    <property type="match status" value="1"/>
</dbReference>
<dbReference type="InterPro" id="IPR001709">
    <property type="entry name" value="Flavoprot_Pyr_Nucl_cyt_Rdtase"/>
</dbReference>
<dbReference type="FunFam" id="1.20.990.10:FF:000011">
    <property type="entry name" value="Bifunctional cytochrome P450/NADPH--P450 reductase"/>
    <property type="match status" value="1"/>
</dbReference>
<dbReference type="Gene3D" id="3.40.50.360">
    <property type="match status" value="1"/>
</dbReference>
<dbReference type="FunFam" id="3.40.50.80:FF:000031">
    <property type="entry name" value="Bifunctional cytochrome P450/NADPH--P450 reductase"/>
    <property type="match status" value="1"/>
</dbReference>
<feature type="domain" description="FAD-binding FR-type" evidence="19">
    <location>
        <begin position="660"/>
        <end position="892"/>
    </location>
</feature>
<dbReference type="SUPFAM" id="SSF63380">
    <property type="entry name" value="Riboflavin synthase domain-like"/>
    <property type="match status" value="1"/>
</dbReference>
<dbReference type="FunFam" id="1.10.630.10:FF:000040">
    <property type="entry name" value="Bifunctional cytochrome P450/NADPH--P450 reductase"/>
    <property type="match status" value="1"/>
</dbReference>
<accession>A0A6M6DX94</accession>
<dbReference type="Pfam" id="PF00067">
    <property type="entry name" value="p450"/>
    <property type="match status" value="1"/>
</dbReference>
<evidence type="ECO:0000256" key="8">
    <source>
        <dbReference type="ARBA" id="ARBA00022857"/>
    </source>
</evidence>
<evidence type="ECO:0000256" key="4">
    <source>
        <dbReference type="ARBA" id="ARBA00022630"/>
    </source>
</evidence>
<dbReference type="InterPro" id="IPR036396">
    <property type="entry name" value="Cyt_P450_sf"/>
</dbReference>
<evidence type="ECO:0000256" key="9">
    <source>
        <dbReference type="ARBA" id="ARBA00022982"/>
    </source>
</evidence>
<evidence type="ECO:0000256" key="15">
    <source>
        <dbReference type="ARBA" id="ARBA00049342"/>
    </source>
</evidence>
<evidence type="ECO:0000256" key="10">
    <source>
        <dbReference type="ARBA" id="ARBA00023002"/>
    </source>
</evidence>
<comment type="function">
    <text evidence="16">Functions as a fatty acid monooxygenase.</text>
</comment>
<dbReference type="CDD" id="cd06206">
    <property type="entry name" value="bifunctional_CYPOR"/>
    <property type="match status" value="1"/>
</dbReference>
<dbReference type="GO" id="GO:0005506">
    <property type="term" value="F:iron ion binding"/>
    <property type="evidence" value="ECO:0007669"/>
    <property type="project" value="UniProtKB-UniRule"/>
</dbReference>
<keyword evidence="3 16" id="KW-0349">Heme</keyword>
<dbReference type="InterPro" id="IPR001433">
    <property type="entry name" value="OxRdtase_FAD/NAD-bd"/>
</dbReference>
<dbReference type="GO" id="GO:0005829">
    <property type="term" value="C:cytosol"/>
    <property type="evidence" value="ECO:0007669"/>
    <property type="project" value="TreeGrafter"/>
</dbReference>
<evidence type="ECO:0000259" key="18">
    <source>
        <dbReference type="PROSITE" id="PS50902"/>
    </source>
</evidence>
<dbReference type="SUPFAM" id="SSF48264">
    <property type="entry name" value="Cytochrome P450"/>
    <property type="match status" value="1"/>
</dbReference>
<sequence>MTIKEMPQPKTFGELKNLPLLNTDKPVQALMKIADELGEIFKFEAPGRVTRYLSSQRLIKEACDESRFDKNLSQALKFVRDFAGDGLFTSWTHEKNWKKAHNILLPSFSQQAMKGYHAMMVDIAVQLVQKWERLNADEHIEVPEDMTRLTLDTIGLCGFNYRFNSFYRDQPHPFITSMVRALDEAMNKLQRANPDDPAYDENKRQFQEDIKVMNDLVDKIIADRKASGEQSDDLLTRMLNGKDPETGEPLDDENIRYQIITFLIAGHETTSGLLSFALYFLVKNPHVLQKAAEEAARVLVDPVPSYKQVKQLKYVGMVLNEALRLWPTAPAFSLYAKEDTVLGGEYPLEKGDELMVLIPQLHRDKTIWGDDVEEFRPERFENPSAIPQHAFKPFGNGQRACIGQQFALHEATLVLGMMLKHFDFEDHTNYELDIKETLTLKPEGFVVKAKSKKIPLGGIPSPSTEQSAKKVRKKAENAHNTPLLVLYGSNMGTAEGTARDLADIAMSKGFAPQVATLDSHAGNLPREGAVLIVTASYNGHPPDNAKQFVDWLDQASADEVKGVRYSVFGCGDKNWATTYQKVPAFIDETLAAKGAENIADRGEADASDDFEGTYEEWREHMWSDVAAYFNLDIENSEDNKSTLSLQFVDSAADMPLAKMHGAFSTNVVASKELQQPGSARSTRHLEIKLPKEASYQEGDHLGVIPRNYEGIVNRVTARFGLDASQQIRLEAEEEKLAHLPLAKTVSVEELLQYVELQDPVTRTQLRAMAAKTVCPPHKVELEALLEKQAYKEQVLAKRLTMLELLEKYPACEMKFSEFIALLPSIRPRYYSISSSPRVDEKQASITVSVVSGEAWSGYGEYKGIASNYLAELQEGDTITCFISTPQSEFTLPKDPETPLIMVGPGTGVAPFRGFVQARKQLKEQGQSLGEAHLYFGCRSPHEDYLYQEELENAQSEGIITLHTAFSRMPNQPKTYVQHVMEQDGKKLIELLDQGAHFYICGDGSQMAPAVEATLMKSYADVHQVSEADARLWLQQLEEKGRYAKDVWAG</sequence>
<dbReference type="InterPro" id="IPR023206">
    <property type="entry name" value="Bifunctional_P450_P450_red"/>
</dbReference>
<dbReference type="CDD" id="cd11068">
    <property type="entry name" value="CYP120A1"/>
    <property type="match status" value="1"/>
</dbReference>
<dbReference type="GO" id="GO:0010181">
    <property type="term" value="F:FMN binding"/>
    <property type="evidence" value="ECO:0007669"/>
    <property type="project" value="UniProtKB-UniRule"/>
</dbReference>
<dbReference type="PROSITE" id="PS51384">
    <property type="entry name" value="FAD_FR"/>
    <property type="match status" value="1"/>
</dbReference>
<evidence type="ECO:0000313" key="20">
    <source>
        <dbReference type="EMBL" id="QJX76648.1"/>
    </source>
</evidence>
<dbReference type="InterPro" id="IPR017927">
    <property type="entry name" value="FAD-bd_FR_type"/>
</dbReference>
<dbReference type="PANTHER" id="PTHR19384">
    <property type="entry name" value="NITRIC OXIDE SYNTHASE-RELATED"/>
    <property type="match status" value="1"/>
</dbReference>
<dbReference type="PIRSF" id="PIRSF000209">
    <property type="entry name" value="Bifunctional_P450_P450R"/>
    <property type="match status" value="1"/>
</dbReference>
<dbReference type="EC" id="1.6.2.4" evidence="16"/>
<dbReference type="SUPFAM" id="SSF52343">
    <property type="entry name" value="Ferredoxin reductase-like, C-terminal NADP-linked domain"/>
    <property type="match status" value="1"/>
</dbReference>
<dbReference type="GO" id="GO:0070330">
    <property type="term" value="F:aromatase activity"/>
    <property type="evidence" value="ECO:0007669"/>
    <property type="project" value="UniProtKB-UniRule"/>
</dbReference>
<keyword evidence="8 16" id="KW-0521">NADP</keyword>
<dbReference type="RefSeq" id="WP_171776962.1">
    <property type="nucleotide sequence ID" value="NZ_CP045272.1"/>
</dbReference>
<keyword evidence="7 16" id="KW-0274">FAD</keyword>
<dbReference type="InterPro" id="IPR001128">
    <property type="entry name" value="Cyt_P450"/>
</dbReference>
<evidence type="ECO:0000256" key="2">
    <source>
        <dbReference type="ARBA" id="ARBA00022448"/>
    </source>
</evidence>
<comment type="catalytic activity">
    <reaction evidence="15 16">
        <text>2 oxidized [cytochrome P450] + NADPH = 2 reduced [cytochrome P450] + NADP(+) + H(+)</text>
        <dbReference type="Rhea" id="RHEA:24040"/>
        <dbReference type="Rhea" id="RHEA-COMP:14627"/>
        <dbReference type="Rhea" id="RHEA-COMP:14628"/>
        <dbReference type="ChEBI" id="CHEBI:15378"/>
        <dbReference type="ChEBI" id="CHEBI:55376"/>
        <dbReference type="ChEBI" id="CHEBI:57783"/>
        <dbReference type="ChEBI" id="CHEBI:58349"/>
        <dbReference type="ChEBI" id="CHEBI:60344"/>
        <dbReference type="EC" id="1.6.2.4"/>
    </reaction>
</comment>
<dbReference type="InterPro" id="IPR003097">
    <property type="entry name" value="CysJ-like_FAD-binding"/>
</dbReference>
<comment type="cofactor">
    <cofactor evidence="16 17">
        <name>heme</name>
        <dbReference type="ChEBI" id="CHEBI:30413"/>
    </cofactor>
</comment>
<dbReference type="Gene3D" id="2.40.30.10">
    <property type="entry name" value="Translation factors"/>
    <property type="match status" value="1"/>
</dbReference>
<keyword evidence="6 16" id="KW-0479">Metal-binding</keyword>
<dbReference type="GO" id="GO:0050660">
    <property type="term" value="F:flavin adenine dinucleotide binding"/>
    <property type="evidence" value="ECO:0007669"/>
    <property type="project" value="TreeGrafter"/>
</dbReference>
<dbReference type="SUPFAM" id="SSF52218">
    <property type="entry name" value="Flavoproteins"/>
    <property type="match status" value="1"/>
</dbReference>
<keyword evidence="10 16" id="KW-0560">Oxidoreductase</keyword>
<evidence type="ECO:0000256" key="5">
    <source>
        <dbReference type="ARBA" id="ARBA00022643"/>
    </source>
</evidence>
<feature type="domain" description="Flavodoxin-like" evidence="18">
    <location>
        <begin position="483"/>
        <end position="622"/>
    </location>
</feature>
<evidence type="ECO:0000259" key="19">
    <source>
        <dbReference type="PROSITE" id="PS51384"/>
    </source>
</evidence>
<keyword evidence="11 16" id="KW-0408">Iron</keyword>
<evidence type="ECO:0000256" key="6">
    <source>
        <dbReference type="ARBA" id="ARBA00022723"/>
    </source>
</evidence>
<keyword evidence="4 16" id="KW-0285">Flavoprotein</keyword>
<comment type="similarity">
    <text evidence="1 16">In the N-terminal section; belongs to the cytochrome P450 family.</text>
</comment>
<dbReference type="InterPro" id="IPR001094">
    <property type="entry name" value="Flavdoxin-like"/>
</dbReference>
<dbReference type="PANTHER" id="PTHR19384:SF17">
    <property type="entry name" value="NADPH--CYTOCHROME P450 REDUCTASE"/>
    <property type="match status" value="1"/>
</dbReference>
<evidence type="ECO:0000256" key="12">
    <source>
        <dbReference type="ARBA" id="ARBA00023033"/>
    </source>
</evidence>
<dbReference type="Proteomes" id="UP000501076">
    <property type="component" value="Chromosome"/>
</dbReference>
<dbReference type="EMBL" id="CP045272">
    <property type="protein sequence ID" value="QJX76648.1"/>
    <property type="molecule type" value="Genomic_DNA"/>
</dbReference>
<evidence type="ECO:0000256" key="7">
    <source>
        <dbReference type="ARBA" id="ARBA00022827"/>
    </source>
</evidence>
<dbReference type="Gene3D" id="1.10.630.10">
    <property type="entry name" value="Cytochrome P450"/>
    <property type="match status" value="1"/>
</dbReference>
<dbReference type="InterPro" id="IPR017938">
    <property type="entry name" value="Riboflavin_synthase-like_b-brl"/>
</dbReference>
<evidence type="ECO:0000313" key="21">
    <source>
        <dbReference type="Proteomes" id="UP000501076"/>
    </source>
</evidence>
<dbReference type="Gene3D" id="3.40.50.80">
    <property type="entry name" value="Nucleotide-binding domain of ferredoxin-NADP reductase (FNR) module"/>
    <property type="match status" value="1"/>
</dbReference>